<dbReference type="FunFam" id="3.90.1150.10:FF:000001">
    <property type="entry name" value="Aspartate aminotransferase"/>
    <property type="match status" value="1"/>
</dbReference>
<comment type="subunit">
    <text evidence="3 8">Homodimer.</text>
</comment>
<accession>A0A875RZX4</accession>
<dbReference type="InterPro" id="IPR015424">
    <property type="entry name" value="PyrdxlP-dep_Trfase"/>
</dbReference>
<evidence type="ECO:0000256" key="6">
    <source>
        <dbReference type="ARBA" id="ARBA00022898"/>
    </source>
</evidence>
<evidence type="ECO:0000259" key="9">
    <source>
        <dbReference type="Pfam" id="PF00155"/>
    </source>
</evidence>
<dbReference type="Gene3D" id="3.40.640.10">
    <property type="entry name" value="Type I PLP-dependent aspartate aminotransferase-like (Major domain)"/>
    <property type="match status" value="1"/>
</dbReference>
<keyword evidence="11" id="KW-1185">Reference proteome</keyword>
<dbReference type="EC" id="2.6.1.1" evidence="8"/>
<reference evidence="10" key="1">
    <citation type="submission" date="2020-10" db="EMBL/GenBank/DDBJ databases">
        <authorList>
            <person name="Roach M.J.R."/>
        </authorList>
    </citation>
    <scope>NUCLEOTIDE SEQUENCE</scope>
    <source>
        <strain evidence="10">CBS 1945</strain>
    </source>
</reference>
<comment type="similarity">
    <text evidence="2">Belongs to the class-I pyridoxal-phosphate-dependent aminotransferase family.</text>
</comment>
<name>A0A875RZX4_EENNA</name>
<keyword evidence="5 8" id="KW-0808">Transferase</keyword>
<dbReference type="SUPFAM" id="SSF53383">
    <property type="entry name" value="PLP-dependent transferases"/>
    <property type="match status" value="1"/>
</dbReference>
<dbReference type="PRINTS" id="PR00799">
    <property type="entry name" value="TRANSAMINASE"/>
</dbReference>
<dbReference type="Proteomes" id="UP000662931">
    <property type="component" value="Chromosome 1"/>
</dbReference>
<evidence type="ECO:0000256" key="5">
    <source>
        <dbReference type="ARBA" id="ARBA00022679"/>
    </source>
</evidence>
<dbReference type="CDD" id="cd00609">
    <property type="entry name" value="AAT_like"/>
    <property type="match status" value="1"/>
</dbReference>
<evidence type="ECO:0000256" key="2">
    <source>
        <dbReference type="ARBA" id="ARBA00007441"/>
    </source>
</evidence>
<dbReference type="PANTHER" id="PTHR11879:SF22">
    <property type="entry name" value="ASPARTATE AMINOTRANSFERASE, MITOCHONDRIAL"/>
    <property type="match status" value="1"/>
</dbReference>
<evidence type="ECO:0000256" key="1">
    <source>
        <dbReference type="ARBA" id="ARBA00001933"/>
    </source>
</evidence>
<dbReference type="NCBIfam" id="NF006719">
    <property type="entry name" value="PRK09257.1"/>
    <property type="match status" value="1"/>
</dbReference>
<gene>
    <name evidence="10" type="ORF">FOA43_000506</name>
</gene>
<keyword evidence="4 8" id="KW-0032">Aminotransferase</keyword>
<evidence type="ECO:0000256" key="7">
    <source>
        <dbReference type="ARBA" id="ARBA00049185"/>
    </source>
</evidence>
<evidence type="ECO:0000256" key="8">
    <source>
        <dbReference type="RuleBase" id="RU000480"/>
    </source>
</evidence>
<dbReference type="GO" id="GO:0005739">
    <property type="term" value="C:mitochondrion"/>
    <property type="evidence" value="ECO:0007669"/>
    <property type="project" value="TreeGrafter"/>
</dbReference>
<sequence length="438" mass="49053">MFRSSKSVRYIRFPSTYSLASNLVRFQSRWAGVPQAPSDKILGLSLLYTLDANPNKVDLGVGAYRDGNGSPWILPSVRMAEKILQDTESDKEYSPILGSPKFIQLVQKLLFAHDTSGFQLLADGRIVTAQGLSGTGSLRVLAEFLHRFHSNHHVKVPDPTWTNHLSIMKDSGLTTSAYRYYDQKSNALDFDGLLEDLSRSEEGTIVLLHLSCHNPTGVDSSPEQWDEIIKMLSERNLVPVVDTAYQGFQSGDPVKDLATLFKFNDAVAMGKIPTYLLSQSFAKNMGLYGERVGTLSVICSGPRESERVRSQLAKLIRPMYSSPPTHGSKLVETILGNEDIYNQWLNDVKTMCDRLDSMRLLLYDKLTVEYNSALDWEHIITQKGMFCYTGLNPRQVEKLRSTKSVYMTADGRISIAGICLKNIDYLARSIDEVTKETA</sequence>
<comment type="cofactor">
    <cofactor evidence="1">
        <name>pyridoxal 5'-phosphate</name>
        <dbReference type="ChEBI" id="CHEBI:597326"/>
    </cofactor>
</comment>
<dbReference type="PANTHER" id="PTHR11879">
    <property type="entry name" value="ASPARTATE AMINOTRANSFERASE"/>
    <property type="match status" value="1"/>
</dbReference>
<feature type="domain" description="Aminotransferase class I/classII large" evidence="9">
    <location>
        <begin position="55"/>
        <end position="430"/>
    </location>
</feature>
<keyword evidence="6" id="KW-0663">Pyridoxal phosphate</keyword>
<evidence type="ECO:0000313" key="10">
    <source>
        <dbReference type="EMBL" id="QPG73199.1"/>
    </source>
</evidence>
<evidence type="ECO:0000256" key="4">
    <source>
        <dbReference type="ARBA" id="ARBA00022576"/>
    </source>
</evidence>
<evidence type="ECO:0000313" key="11">
    <source>
        <dbReference type="Proteomes" id="UP000662931"/>
    </source>
</evidence>
<dbReference type="GO" id="GO:0006533">
    <property type="term" value="P:L-aspartate catabolic process"/>
    <property type="evidence" value="ECO:0007669"/>
    <property type="project" value="TreeGrafter"/>
</dbReference>
<dbReference type="RefSeq" id="XP_038776764.1">
    <property type="nucleotide sequence ID" value="XM_038920836.1"/>
</dbReference>
<dbReference type="InterPro" id="IPR004839">
    <property type="entry name" value="Aminotransferase_I/II_large"/>
</dbReference>
<dbReference type="Gene3D" id="3.90.1150.10">
    <property type="entry name" value="Aspartate Aminotransferase, domain 1"/>
    <property type="match status" value="1"/>
</dbReference>
<dbReference type="Pfam" id="PF00155">
    <property type="entry name" value="Aminotran_1_2"/>
    <property type="match status" value="1"/>
</dbReference>
<evidence type="ECO:0000256" key="3">
    <source>
        <dbReference type="ARBA" id="ARBA00011738"/>
    </source>
</evidence>
<organism evidence="10 11">
    <name type="scientific">Eeniella nana</name>
    <name type="common">Yeast</name>
    <name type="synonym">Brettanomyces nanus</name>
    <dbReference type="NCBI Taxonomy" id="13502"/>
    <lineage>
        <taxon>Eukaryota</taxon>
        <taxon>Fungi</taxon>
        <taxon>Dikarya</taxon>
        <taxon>Ascomycota</taxon>
        <taxon>Saccharomycotina</taxon>
        <taxon>Pichiomycetes</taxon>
        <taxon>Pichiales</taxon>
        <taxon>Pichiaceae</taxon>
        <taxon>Brettanomyces</taxon>
    </lineage>
</organism>
<dbReference type="PROSITE" id="PS00105">
    <property type="entry name" value="AA_TRANSFER_CLASS_1"/>
    <property type="match status" value="1"/>
</dbReference>
<dbReference type="EMBL" id="CP064812">
    <property type="protein sequence ID" value="QPG73199.1"/>
    <property type="molecule type" value="Genomic_DNA"/>
</dbReference>
<dbReference type="InterPro" id="IPR015421">
    <property type="entry name" value="PyrdxlP-dep_Trfase_major"/>
</dbReference>
<dbReference type="OrthoDB" id="6752799at2759"/>
<dbReference type="KEGG" id="bnn:FOA43_000506"/>
<dbReference type="InterPro" id="IPR004838">
    <property type="entry name" value="NHTrfase_class1_PyrdxlP-BS"/>
</dbReference>
<protein>
    <recommendedName>
        <fullName evidence="8">Aspartate aminotransferase</fullName>
        <ecNumber evidence="8">2.6.1.1</ecNumber>
    </recommendedName>
</protein>
<dbReference type="GO" id="GO:0030170">
    <property type="term" value="F:pyridoxal phosphate binding"/>
    <property type="evidence" value="ECO:0007669"/>
    <property type="project" value="InterPro"/>
</dbReference>
<comment type="catalytic activity">
    <reaction evidence="7 8">
        <text>L-aspartate + 2-oxoglutarate = oxaloacetate + L-glutamate</text>
        <dbReference type="Rhea" id="RHEA:21824"/>
        <dbReference type="ChEBI" id="CHEBI:16452"/>
        <dbReference type="ChEBI" id="CHEBI:16810"/>
        <dbReference type="ChEBI" id="CHEBI:29985"/>
        <dbReference type="ChEBI" id="CHEBI:29991"/>
        <dbReference type="EC" id="2.6.1.1"/>
    </reaction>
</comment>
<dbReference type="InterPro" id="IPR015422">
    <property type="entry name" value="PyrdxlP-dep_Trfase_small"/>
</dbReference>
<dbReference type="GeneID" id="62193907"/>
<proteinExistence type="inferred from homology"/>
<comment type="miscellaneous">
    <text evidence="8">In eukaryotes there are cytoplasmic, mitochondrial and chloroplastic isozymes.</text>
</comment>
<dbReference type="GO" id="GO:0004069">
    <property type="term" value="F:L-aspartate:2-oxoglutarate aminotransferase activity"/>
    <property type="evidence" value="ECO:0007669"/>
    <property type="project" value="UniProtKB-EC"/>
</dbReference>
<dbReference type="InterPro" id="IPR000796">
    <property type="entry name" value="Asp_trans"/>
</dbReference>
<dbReference type="AlphaFoldDB" id="A0A875RZX4"/>
<dbReference type="FunFam" id="3.40.640.10:FF:000066">
    <property type="entry name" value="Aspartate aminotransferase"/>
    <property type="match status" value="1"/>
</dbReference>